<evidence type="ECO:0000313" key="2">
    <source>
        <dbReference type="Proteomes" id="UP001374535"/>
    </source>
</evidence>
<evidence type="ECO:0000313" key="1">
    <source>
        <dbReference type="EMBL" id="WVZ26486.1"/>
    </source>
</evidence>
<organism evidence="1 2">
    <name type="scientific">Vigna mungo</name>
    <name type="common">Black gram</name>
    <name type="synonym">Phaseolus mungo</name>
    <dbReference type="NCBI Taxonomy" id="3915"/>
    <lineage>
        <taxon>Eukaryota</taxon>
        <taxon>Viridiplantae</taxon>
        <taxon>Streptophyta</taxon>
        <taxon>Embryophyta</taxon>
        <taxon>Tracheophyta</taxon>
        <taxon>Spermatophyta</taxon>
        <taxon>Magnoliopsida</taxon>
        <taxon>eudicotyledons</taxon>
        <taxon>Gunneridae</taxon>
        <taxon>Pentapetalae</taxon>
        <taxon>rosids</taxon>
        <taxon>fabids</taxon>
        <taxon>Fabales</taxon>
        <taxon>Fabaceae</taxon>
        <taxon>Papilionoideae</taxon>
        <taxon>50 kb inversion clade</taxon>
        <taxon>NPAAA clade</taxon>
        <taxon>indigoferoid/millettioid clade</taxon>
        <taxon>Phaseoleae</taxon>
        <taxon>Vigna</taxon>
    </lineage>
</organism>
<dbReference type="AlphaFoldDB" id="A0AAQ3PCR4"/>
<sequence length="156" mass="16739">MEAEKIGGRFGHEGGELVEANDTVAIAVGLGHHRGELVVGEGMAHLGHGAGELRRRDVAVAVAVEGAEDLEQLLLVDENLLVEVGHDGVQELVELDVSVAVFVHVGEQRVYLIAGGFDSEGAEERRQLEVREAAIGVHVEAFEYVAELFDLVAFLH</sequence>
<accession>A0AAQ3PCR4</accession>
<name>A0AAQ3PCR4_VIGMU</name>
<reference evidence="1 2" key="1">
    <citation type="journal article" date="2023" name="Life. Sci Alliance">
        <title>Evolutionary insights into 3D genome organization and epigenetic landscape of Vigna mungo.</title>
        <authorList>
            <person name="Junaid A."/>
            <person name="Singh B."/>
            <person name="Bhatia S."/>
        </authorList>
    </citation>
    <scope>NUCLEOTIDE SEQUENCE [LARGE SCALE GENOMIC DNA]</scope>
    <source>
        <strain evidence="1">Urdbean</strain>
    </source>
</reference>
<keyword evidence="2" id="KW-1185">Reference proteome</keyword>
<dbReference type="EMBL" id="CP144700">
    <property type="protein sequence ID" value="WVZ26486.1"/>
    <property type="molecule type" value="Genomic_DNA"/>
</dbReference>
<dbReference type="Proteomes" id="UP001374535">
    <property type="component" value="Chromosome 1"/>
</dbReference>
<gene>
    <name evidence="1" type="ORF">V8G54_005030</name>
</gene>
<protein>
    <submittedName>
        <fullName evidence="1">Uncharacterized protein</fullName>
    </submittedName>
</protein>
<proteinExistence type="predicted"/>